<gene>
    <name evidence="1" type="ORF">CIP107547_01395</name>
</gene>
<dbReference type="AlphaFoldDB" id="A0A0D6G6I4"/>
<name>A0A0D6G6I4_CORDP</name>
<dbReference type="KEGG" id="cdip:ERS451417_01208"/>
<dbReference type="RefSeq" id="WP_003851408.1">
    <property type="nucleotide sequence ID" value="NZ_CAJDYE010000010.1"/>
</dbReference>
<sequence length="292" mass="33918">MRNFDLIRLTEAQWHDRESAHQLRADRLTADHMKRRRAGISHPVYDFLFEYYPVRVAHMKKWHPGVGVGLEGNPPHSRWKGYTTIDDVTVVDVEALKKKRSSTLHYVSNLLKQTQLNPTHFDCFGLHEWAMVYQTSQPRHTLPLRLGAQGSNKVVESHNIRCTHFDAFRFFTEPAVPLNFQVLTRENQPSCEQPGCLHAMMDLYKWSAKLGPLIPGDLWLDTFELAWDCRVLDMEASPYDCTDYGLGIVPIETAEGKAEYVRRQRELSERGQLLRQRLVAELERIDRFTLTS</sequence>
<comment type="caution">
    <text evidence="1">The sequence shown here is derived from an EMBL/GenBank/DDBJ whole genome shotgun (WGS) entry which is preliminary data.</text>
</comment>
<dbReference type="EMBL" id="CADDAV010000016">
    <property type="protein sequence ID" value="CAB0603887.1"/>
    <property type="molecule type" value="Genomic_DNA"/>
</dbReference>
<protein>
    <submittedName>
        <fullName evidence="1">3-methyladenine DNA glycosylase</fullName>
    </submittedName>
</protein>
<proteinExistence type="predicted"/>
<dbReference type="Proteomes" id="UP000480222">
    <property type="component" value="Unassembled WGS sequence"/>
</dbReference>
<dbReference type="GeneID" id="29421785"/>
<accession>A0A0D6G6I4</accession>
<organism evidence="1 2">
    <name type="scientific">Corynebacterium diphtheriae</name>
    <dbReference type="NCBI Taxonomy" id="1717"/>
    <lineage>
        <taxon>Bacteria</taxon>
        <taxon>Bacillati</taxon>
        <taxon>Actinomycetota</taxon>
        <taxon>Actinomycetes</taxon>
        <taxon>Mycobacteriales</taxon>
        <taxon>Corynebacteriaceae</taxon>
        <taxon>Corynebacterium</taxon>
    </lineage>
</organism>
<evidence type="ECO:0000313" key="2">
    <source>
        <dbReference type="Proteomes" id="UP000480222"/>
    </source>
</evidence>
<dbReference type="OMA" id="NMDLYKW"/>
<evidence type="ECO:0000313" key="1">
    <source>
        <dbReference type="EMBL" id="CAB0603887.1"/>
    </source>
</evidence>
<reference evidence="1 2" key="1">
    <citation type="submission" date="2020-02" db="EMBL/GenBank/DDBJ databases">
        <authorList>
            <person name="Brisse S."/>
        </authorList>
    </citation>
    <scope>NUCLEOTIDE SEQUENCE [LARGE SCALE GENOMIC DNA]</scope>
    <source>
        <strain evidence="1">CIP107547</strain>
    </source>
</reference>